<dbReference type="GO" id="GO:0016705">
    <property type="term" value="F:oxidoreductase activity, acting on paired donors, with incorporation or reduction of molecular oxygen"/>
    <property type="evidence" value="ECO:0007669"/>
    <property type="project" value="InterPro"/>
</dbReference>
<evidence type="ECO:0000313" key="9">
    <source>
        <dbReference type="Proteomes" id="UP001371456"/>
    </source>
</evidence>
<dbReference type="InterPro" id="IPR001128">
    <property type="entry name" value="Cyt_P450"/>
</dbReference>
<dbReference type="GO" id="GO:0005506">
    <property type="term" value="F:iron ion binding"/>
    <property type="evidence" value="ECO:0007669"/>
    <property type="project" value="InterPro"/>
</dbReference>
<comment type="similarity">
    <text evidence="2">Belongs to the cytochrome P450 family.</text>
</comment>
<evidence type="ECO:0000256" key="3">
    <source>
        <dbReference type="ARBA" id="ARBA00022617"/>
    </source>
</evidence>
<dbReference type="EMBL" id="JBANQN010000005">
    <property type="protein sequence ID" value="KAK6789851.1"/>
    <property type="molecule type" value="Genomic_DNA"/>
</dbReference>
<dbReference type="GO" id="GO:0004497">
    <property type="term" value="F:monooxygenase activity"/>
    <property type="evidence" value="ECO:0007669"/>
    <property type="project" value="UniProtKB-KW"/>
</dbReference>
<accession>A0AAN8YFE9</accession>
<evidence type="ECO:0000313" key="8">
    <source>
        <dbReference type="EMBL" id="KAK6789851.1"/>
    </source>
</evidence>
<evidence type="ECO:0000256" key="1">
    <source>
        <dbReference type="ARBA" id="ARBA00001971"/>
    </source>
</evidence>
<dbReference type="Proteomes" id="UP001371456">
    <property type="component" value="Unassembled WGS sequence"/>
</dbReference>
<keyword evidence="6" id="KW-0408">Iron</keyword>
<keyword evidence="5" id="KW-0560">Oxidoreductase</keyword>
<dbReference type="Gene3D" id="1.10.630.10">
    <property type="entry name" value="Cytochrome P450"/>
    <property type="match status" value="1"/>
</dbReference>
<dbReference type="PANTHER" id="PTHR47946">
    <property type="entry name" value="CYTOCHROME P450 78A7-RELATED"/>
    <property type="match status" value="1"/>
</dbReference>
<comment type="cofactor">
    <cofactor evidence="1">
        <name>heme</name>
        <dbReference type="ChEBI" id="CHEBI:30413"/>
    </cofactor>
</comment>
<gene>
    <name evidence="8" type="ORF">RDI58_013651</name>
</gene>
<evidence type="ECO:0000256" key="5">
    <source>
        <dbReference type="ARBA" id="ARBA00023002"/>
    </source>
</evidence>
<dbReference type="SUPFAM" id="SSF48264">
    <property type="entry name" value="Cytochrome P450"/>
    <property type="match status" value="1"/>
</dbReference>
<evidence type="ECO:0000256" key="6">
    <source>
        <dbReference type="ARBA" id="ARBA00023004"/>
    </source>
</evidence>
<dbReference type="InterPro" id="IPR036396">
    <property type="entry name" value="Cyt_P450_sf"/>
</dbReference>
<dbReference type="PANTHER" id="PTHR47946:SF19">
    <property type="entry name" value="CYTOCHROME P450 78A3-LIKE"/>
    <property type="match status" value="1"/>
</dbReference>
<sequence length="88" mass="10098">MVALSNSDMIAVLWEMIFRESDTVVILIEWILARMVLHPDVQSKVQEEVDMITERSQPVMESDVTNMVYLQTVVNEVLKLHCPSPLLV</sequence>
<organism evidence="8 9">
    <name type="scientific">Solanum bulbocastanum</name>
    <name type="common">Wild potato</name>
    <dbReference type="NCBI Taxonomy" id="147425"/>
    <lineage>
        <taxon>Eukaryota</taxon>
        <taxon>Viridiplantae</taxon>
        <taxon>Streptophyta</taxon>
        <taxon>Embryophyta</taxon>
        <taxon>Tracheophyta</taxon>
        <taxon>Spermatophyta</taxon>
        <taxon>Magnoliopsida</taxon>
        <taxon>eudicotyledons</taxon>
        <taxon>Gunneridae</taxon>
        <taxon>Pentapetalae</taxon>
        <taxon>asterids</taxon>
        <taxon>lamiids</taxon>
        <taxon>Solanales</taxon>
        <taxon>Solanaceae</taxon>
        <taxon>Solanoideae</taxon>
        <taxon>Solaneae</taxon>
        <taxon>Solanum</taxon>
    </lineage>
</organism>
<keyword evidence="9" id="KW-1185">Reference proteome</keyword>
<dbReference type="Pfam" id="PF00067">
    <property type="entry name" value="p450"/>
    <property type="match status" value="1"/>
</dbReference>
<dbReference type="PRINTS" id="PR00463">
    <property type="entry name" value="EP450I"/>
</dbReference>
<dbReference type="InterPro" id="IPR002401">
    <property type="entry name" value="Cyt_P450_E_grp-I"/>
</dbReference>
<evidence type="ECO:0000256" key="2">
    <source>
        <dbReference type="ARBA" id="ARBA00010617"/>
    </source>
</evidence>
<comment type="caution">
    <text evidence="8">The sequence shown here is derived from an EMBL/GenBank/DDBJ whole genome shotgun (WGS) entry which is preliminary data.</text>
</comment>
<evidence type="ECO:0000256" key="7">
    <source>
        <dbReference type="ARBA" id="ARBA00023033"/>
    </source>
</evidence>
<dbReference type="GO" id="GO:0020037">
    <property type="term" value="F:heme binding"/>
    <property type="evidence" value="ECO:0007669"/>
    <property type="project" value="InterPro"/>
</dbReference>
<name>A0AAN8YFE9_SOLBU</name>
<reference evidence="8 9" key="1">
    <citation type="submission" date="2024-02" db="EMBL/GenBank/DDBJ databases">
        <title>de novo genome assembly of Solanum bulbocastanum strain 11H21.</title>
        <authorList>
            <person name="Hosaka A.J."/>
        </authorList>
    </citation>
    <scope>NUCLEOTIDE SEQUENCE [LARGE SCALE GENOMIC DNA]</scope>
    <source>
        <tissue evidence="8">Young leaves</tissue>
    </source>
</reference>
<dbReference type="InterPro" id="IPR051996">
    <property type="entry name" value="Cytochrome_P450_78A"/>
</dbReference>
<proteinExistence type="inferred from homology"/>
<protein>
    <submittedName>
        <fullName evidence="8">Uncharacterized protein</fullName>
    </submittedName>
</protein>
<keyword evidence="4" id="KW-0479">Metal-binding</keyword>
<dbReference type="AlphaFoldDB" id="A0AAN8YFE9"/>
<keyword evidence="7" id="KW-0503">Monooxygenase</keyword>
<evidence type="ECO:0000256" key="4">
    <source>
        <dbReference type="ARBA" id="ARBA00022723"/>
    </source>
</evidence>
<keyword evidence="3" id="KW-0349">Heme</keyword>